<gene>
    <name evidence="1" type="ORF">N7G274_008996</name>
</gene>
<proteinExistence type="predicted"/>
<reference evidence="1 2" key="1">
    <citation type="submission" date="2024-09" db="EMBL/GenBank/DDBJ databases">
        <title>Rethinking Asexuality: The Enigmatic Case of Functional Sexual Genes in Lepraria (Stereocaulaceae).</title>
        <authorList>
            <person name="Doellman M."/>
            <person name="Sun Y."/>
            <person name="Barcenas-Pena A."/>
            <person name="Lumbsch H.T."/>
            <person name="Grewe F."/>
        </authorList>
    </citation>
    <scope>NUCLEOTIDE SEQUENCE [LARGE SCALE GENOMIC DNA]</scope>
    <source>
        <strain evidence="1 2">Mercado 3170</strain>
    </source>
</reference>
<dbReference type="EMBL" id="JBEFKJ010000033">
    <property type="protein sequence ID" value="KAL2038347.1"/>
    <property type="molecule type" value="Genomic_DNA"/>
</dbReference>
<accession>A0ABR3ZXF8</accession>
<sequence>MRFLITTNETVLLPLRAAISLATLLDGQSLNASLEAPTASCASSPQQWPEWFQPSEKFDWGDVGKALDIFFNDYVRGHGSVKYEFLLSHEKRVRKIPTQRLPLKVEWGTCVVAIAMRSQFKQGELPFETPSPSALSDVASFEDLWRGLQDVAKRCSYPFSTPGWYPAGDLNSIAVFIWQAVSPINKRIGSASGSTENFNYTSLDWMTGGYDGSMSTY</sequence>
<evidence type="ECO:0000313" key="1">
    <source>
        <dbReference type="EMBL" id="KAL2038347.1"/>
    </source>
</evidence>
<organism evidence="1 2">
    <name type="scientific">Stereocaulon virgatum</name>
    <dbReference type="NCBI Taxonomy" id="373712"/>
    <lineage>
        <taxon>Eukaryota</taxon>
        <taxon>Fungi</taxon>
        <taxon>Dikarya</taxon>
        <taxon>Ascomycota</taxon>
        <taxon>Pezizomycotina</taxon>
        <taxon>Lecanoromycetes</taxon>
        <taxon>OSLEUM clade</taxon>
        <taxon>Lecanoromycetidae</taxon>
        <taxon>Lecanorales</taxon>
        <taxon>Lecanorineae</taxon>
        <taxon>Stereocaulaceae</taxon>
        <taxon>Stereocaulon</taxon>
    </lineage>
</organism>
<evidence type="ECO:0000313" key="2">
    <source>
        <dbReference type="Proteomes" id="UP001590950"/>
    </source>
</evidence>
<name>A0ABR3ZXF8_9LECA</name>
<keyword evidence="2" id="KW-1185">Reference proteome</keyword>
<comment type="caution">
    <text evidence="1">The sequence shown here is derived from an EMBL/GenBank/DDBJ whole genome shotgun (WGS) entry which is preliminary data.</text>
</comment>
<protein>
    <submittedName>
        <fullName evidence="1">Uncharacterized protein</fullName>
    </submittedName>
</protein>
<dbReference type="Proteomes" id="UP001590950">
    <property type="component" value="Unassembled WGS sequence"/>
</dbReference>